<keyword evidence="3" id="KW-1185">Reference proteome</keyword>
<evidence type="ECO:0000259" key="1">
    <source>
        <dbReference type="PROSITE" id="PS50943"/>
    </source>
</evidence>
<reference evidence="2 3" key="1">
    <citation type="submission" date="2017-07" db="EMBL/GenBank/DDBJ databases">
        <title>Bifidobacterium novel species.</title>
        <authorList>
            <person name="Lugli G.A."/>
            <person name="Milani C."/>
            <person name="Duranti S."/>
            <person name="Mangifesta M."/>
        </authorList>
    </citation>
    <scope>NUCLEOTIDE SEQUENCE [LARGE SCALE GENOMIC DNA]</scope>
    <source>
        <strain evidence="3">Uis1B</strain>
    </source>
</reference>
<protein>
    <submittedName>
        <fullName evidence="2">Plasmid maintenance system antidote protein</fullName>
    </submittedName>
</protein>
<gene>
    <name evidence="2" type="ORF">Uis1B_2263</name>
</gene>
<dbReference type="CDD" id="cd00093">
    <property type="entry name" value="HTH_XRE"/>
    <property type="match status" value="1"/>
</dbReference>
<comment type="caution">
    <text evidence="2">The sequence shown here is derived from an EMBL/GenBank/DDBJ whole genome shotgun (WGS) entry which is preliminary data.</text>
</comment>
<feature type="domain" description="HTH cro/C1-type" evidence="1">
    <location>
        <begin position="25"/>
        <end position="79"/>
    </location>
</feature>
<sequence>MTAATASPMTKDSEQRLAAVIAFNIKVSLAAKGRSQTALAEALGIKRSAMSQKMTGRTGWSIIDLVNASRFLGTSIEHLIDDSLLNSMDVPENEKTVAGDSRPRFLVAPAAGLEPATVRYTRLVNHSECPDFTVWLLLWSMAVTRFIRRANDHSTLYKG</sequence>
<dbReference type="EMBL" id="NMWU01000065">
    <property type="protein sequence ID" value="PLS29908.1"/>
    <property type="molecule type" value="Genomic_DNA"/>
</dbReference>
<name>A0A2N5J6S6_9BIFI</name>
<dbReference type="SUPFAM" id="SSF47413">
    <property type="entry name" value="lambda repressor-like DNA-binding domains"/>
    <property type="match status" value="1"/>
</dbReference>
<dbReference type="InterPro" id="IPR010982">
    <property type="entry name" value="Lambda_DNA-bd_dom_sf"/>
</dbReference>
<dbReference type="RefSeq" id="WP_101618391.1">
    <property type="nucleotide sequence ID" value="NZ_NMWU01000065.1"/>
</dbReference>
<dbReference type="GO" id="GO:0003677">
    <property type="term" value="F:DNA binding"/>
    <property type="evidence" value="ECO:0007669"/>
    <property type="project" value="InterPro"/>
</dbReference>
<dbReference type="AlphaFoldDB" id="A0A2N5J6S6"/>
<evidence type="ECO:0000313" key="3">
    <source>
        <dbReference type="Proteomes" id="UP000235050"/>
    </source>
</evidence>
<accession>A0A2N5J6S6</accession>
<dbReference type="SMART" id="SM00530">
    <property type="entry name" value="HTH_XRE"/>
    <property type="match status" value="1"/>
</dbReference>
<dbReference type="Proteomes" id="UP000235050">
    <property type="component" value="Unassembled WGS sequence"/>
</dbReference>
<dbReference type="InterPro" id="IPR001387">
    <property type="entry name" value="Cro/C1-type_HTH"/>
</dbReference>
<dbReference type="OrthoDB" id="3240217at2"/>
<proteinExistence type="predicted"/>
<dbReference type="Gene3D" id="1.10.260.40">
    <property type="entry name" value="lambda repressor-like DNA-binding domains"/>
    <property type="match status" value="1"/>
</dbReference>
<organism evidence="2 3">
    <name type="scientific">Bifidobacterium margollesii</name>
    <dbReference type="NCBI Taxonomy" id="2020964"/>
    <lineage>
        <taxon>Bacteria</taxon>
        <taxon>Bacillati</taxon>
        <taxon>Actinomycetota</taxon>
        <taxon>Actinomycetes</taxon>
        <taxon>Bifidobacteriales</taxon>
        <taxon>Bifidobacteriaceae</taxon>
        <taxon>Bifidobacterium</taxon>
    </lineage>
</organism>
<dbReference type="PROSITE" id="PS50943">
    <property type="entry name" value="HTH_CROC1"/>
    <property type="match status" value="1"/>
</dbReference>
<evidence type="ECO:0000313" key="2">
    <source>
        <dbReference type="EMBL" id="PLS29908.1"/>
    </source>
</evidence>